<name>A0A916WUU5_9ACTN</name>
<dbReference type="EMBL" id="BMGC01000011">
    <property type="protein sequence ID" value="GGB31852.1"/>
    <property type="molecule type" value="Genomic_DNA"/>
</dbReference>
<gene>
    <name evidence="1" type="ORF">GCM10011489_20090</name>
</gene>
<reference evidence="1" key="2">
    <citation type="submission" date="2020-09" db="EMBL/GenBank/DDBJ databases">
        <authorList>
            <person name="Sun Q."/>
            <person name="Zhou Y."/>
        </authorList>
    </citation>
    <scope>NUCLEOTIDE SEQUENCE</scope>
    <source>
        <strain evidence="1">CGMCC 1.12827</strain>
    </source>
</reference>
<proteinExistence type="predicted"/>
<protein>
    <submittedName>
        <fullName evidence="1">Uncharacterized protein</fullName>
    </submittedName>
</protein>
<keyword evidence="2" id="KW-1185">Reference proteome</keyword>
<comment type="caution">
    <text evidence="1">The sequence shown here is derived from an EMBL/GenBank/DDBJ whole genome shotgun (WGS) entry which is preliminary data.</text>
</comment>
<evidence type="ECO:0000313" key="2">
    <source>
        <dbReference type="Proteomes" id="UP000621454"/>
    </source>
</evidence>
<accession>A0A916WUU5</accession>
<reference evidence="1" key="1">
    <citation type="journal article" date="2014" name="Int. J. Syst. Evol. Microbiol.">
        <title>Complete genome sequence of Corynebacterium casei LMG S-19264T (=DSM 44701T), isolated from a smear-ripened cheese.</title>
        <authorList>
            <consortium name="US DOE Joint Genome Institute (JGI-PGF)"/>
            <person name="Walter F."/>
            <person name="Albersmeier A."/>
            <person name="Kalinowski J."/>
            <person name="Ruckert C."/>
        </authorList>
    </citation>
    <scope>NUCLEOTIDE SEQUENCE</scope>
    <source>
        <strain evidence="1">CGMCC 1.12827</strain>
    </source>
</reference>
<dbReference type="Proteomes" id="UP000621454">
    <property type="component" value="Unassembled WGS sequence"/>
</dbReference>
<organism evidence="1 2">
    <name type="scientific">Gordonia jinhuaensis</name>
    <dbReference type="NCBI Taxonomy" id="1517702"/>
    <lineage>
        <taxon>Bacteria</taxon>
        <taxon>Bacillati</taxon>
        <taxon>Actinomycetota</taxon>
        <taxon>Actinomycetes</taxon>
        <taxon>Mycobacteriales</taxon>
        <taxon>Gordoniaceae</taxon>
        <taxon>Gordonia</taxon>
    </lineage>
</organism>
<dbReference type="AlphaFoldDB" id="A0A916WUU5"/>
<sequence>MLNTPGQILDFTTNYLGQVSRALPGYTQYLQHAVPEIFPYPSVQDWAVSLFNWYFG</sequence>
<evidence type="ECO:0000313" key="1">
    <source>
        <dbReference type="EMBL" id="GGB31852.1"/>
    </source>
</evidence>
<dbReference type="RefSeq" id="WP_188586455.1">
    <property type="nucleotide sequence ID" value="NZ_BMGC01000011.1"/>
</dbReference>